<organism evidence="1 2">
    <name type="scientific">Diversispora eburnea</name>
    <dbReference type="NCBI Taxonomy" id="1213867"/>
    <lineage>
        <taxon>Eukaryota</taxon>
        <taxon>Fungi</taxon>
        <taxon>Fungi incertae sedis</taxon>
        <taxon>Mucoromycota</taxon>
        <taxon>Glomeromycotina</taxon>
        <taxon>Glomeromycetes</taxon>
        <taxon>Diversisporales</taxon>
        <taxon>Diversisporaceae</taxon>
        <taxon>Diversispora</taxon>
    </lineage>
</organism>
<gene>
    <name evidence="1" type="ORF">DEBURN_LOCUS2502</name>
</gene>
<protein>
    <submittedName>
        <fullName evidence="1">11960_t:CDS:1</fullName>
    </submittedName>
</protein>
<dbReference type="OrthoDB" id="2427981at2759"/>
<comment type="caution">
    <text evidence="1">The sequence shown here is derived from an EMBL/GenBank/DDBJ whole genome shotgun (WGS) entry which is preliminary data.</text>
</comment>
<keyword evidence="2" id="KW-1185">Reference proteome</keyword>
<reference evidence="1" key="1">
    <citation type="submission" date="2021-06" db="EMBL/GenBank/DDBJ databases">
        <authorList>
            <person name="Kallberg Y."/>
            <person name="Tangrot J."/>
            <person name="Rosling A."/>
        </authorList>
    </citation>
    <scope>NUCLEOTIDE SEQUENCE</scope>
    <source>
        <strain evidence="1">AZ414A</strain>
    </source>
</reference>
<sequence length="211" mass="24910">MEPAENNLGKKCRSSRTTFEMEKGKMKLVEQLLSQTQLDYLKLKGAVHLRGVFERWEEISLDHTNSTRFKRWKVYLEKNNNENLKNFQSFWNWEKAISSVDVANEMKNFYNWLSTKIHNSTSTADRVEWRRAELPQEWTRTSPPLLFHEGNESREFHILCGSLTGTRQLGQVASSLENWYTFKMEVMFKVYFAYNGSELLHKCLWDAGPVI</sequence>
<dbReference type="Proteomes" id="UP000789706">
    <property type="component" value="Unassembled WGS sequence"/>
</dbReference>
<name>A0A9N8VK81_9GLOM</name>
<dbReference type="EMBL" id="CAJVPK010000137">
    <property type="protein sequence ID" value="CAG8457650.1"/>
    <property type="molecule type" value="Genomic_DNA"/>
</dbReference>
<evidence type="ECO:0000313" key="2">
    <source>
        <dbReference type="Proteomes" id="UP000789706"/>
    </source>
</evidence>
<evidence type="ECO:0000313" key="1">
    <source>
        <dbReference type="EMBL" id="CAG8457650.1"/>
    </source>
</evidence>
<dbReference type="AlphaFoldDB" id="A0A9N8VK81"/>
<proteinExistence type="predicted"/>
<accession>A0A9N8VK81</accession>